<dbReference type="EMBL" id="LSUQ01000006">
    <property type="protein sequence ID" value="OAG94803.1"/>
    <property type="molecule type" value="Genomic_DNA"/>
</dbReference>
<comment type="subunit">
    <text evidence="6">Part of the 50S ribosomal subunit. Contacts protein L29, and trigger factor when it is bound to the ribosome.</text>
</comment>
<evidence type="ECO:0000313" key="9">
    <source>
        <dbReference type="Proteomes" id="UP000077421"/>
    </source>
</evidence>
<dbReference type="RefSeq" id="WP_067561559.1">
    <property type="nucleotide sequence ID" value="NZ_LSUQ01000006.1"/>
</dbReference>
<comment type="function">
    <text evidence="6">One of the early assembly proteins it binds 23S rRNA. One of the proteins that surrounds the polypeptide exit tunnel on the outside of the ribosome. Forms the main docking site for trigger factor binding to the ribosome.</text>
</comment>
<dbReference type="GO" id="GO:1990904">
    <property type="term" value="C:ribonucleoprotein complex"/>
    <property type="evidence" value="ECO:0007669"/>
    <property type="project" value="UniProtKB-KW"/>
</dbReference>
<comment type="similarity">
    <text evidence="1 6">Belongs to the universal ribosomal protein uL23 family.</text>
</comment>
<dbReference type="InterPro" id="IPR012678">
    <property type="entry name" value="Ribosomal_uL23/eL15/eS24_sf"/>
</dbReference>
<dbReference type="EMBL" id="MWPS01000047">
    <property type="protein sequence ID" value="OPG14885.1"/>
    <property type="molecule type" value="Genomic_DNA"/>
</dbReference>
<dbReference type="GO" id="GO:0003735">
    <property type="term" value="F:structural constituent of ribosome"/>
    <property type="evidence" value="ECO:0007669"/>
    <property type="project" value="InterPro"/>
</dbReference>
<name>A0A162SC38_9BACL</name>
<comment type="caution">
    <text evidence="7">The sequence shown here is derived from an EMBL/GenBank/DDBJ whole genome shotgun (WGS) entry which is preliminary data.</text>
</comment>
<evidence type="ECO:0000256" key="4">
    <source>
        <dbReference type="ARBA" id="ARBA00022980"/>
    </source>
</evidence>
<organism evidence="7 9">
    <name type="scientific">Ferroacidibacillus organovorans</name>
    <dbReference type="NCBI Taxonomy" id="1765683"/>
    <lineage>
        <taxon>Bacteria</taxon>
        <taxon>Bacillati</taxon>
        <taxon>Bacillota</taxon>
        <taxon>Bacilli</taxon>
        <taxon>Bacillales</taxon>
        <taxon>Alicyclobacillaceae</taxon>
        <taxon>Ferroacidibacillus</taxon>
    </lineage>
</organism>
<dbReference type="STRING" id="1765683.B2M26_14625"/>
<protein>
    <recommendedName>
        <fullName evidence="6">Large ribosomal subunit protein uL23</fullName>
    </recommendedName>
</protein>
<evidence type="ECO:0000313" key="8">
    <source>
        <dbReference type="EMBL" id="OPG14885.1"/>
    </source>
</evidence>
<sequence>MKDARDIIKRPIVTENTTELMESNVYTFEVDGHANKIEIAQAVETLFGGSKVAAVNTMWVPAKRKRYGKHYGFTSKWKKAYVKFTAESELPDFLG</sequence>
<dbReference type="Pfam" id="PF00276">
    <property type="entry name" value="Ribosomal_L23"/>
    <property type="match status" value="1"/>
</dbReference>
<evidence type="ECO:0000313" key="7">
    <source>
        <dbReference type="EMBL" id="OAG94803.1"/>
    </source>
</evidence>
<dbReference type="NCBIfam" id="NF004363">
    <property type="entry name" value="PRK05738.2-4"/>
    <property type="match status" value="1"/>
</dbReference>
<proteinExistence type="inferred from homology"/>
<accession>A0A162SC38</accession>
<keyword evidence="2 6" id="KW-0699">rRNA-binding</keyword>
<dbReference type="Proteomes" id="UP000190229">
    <property type="component" value="Unassembled WGS sequence"/>
</dbReference>
<dbReference type="GO" id="GO:0006412">
    <property type="term" value="P:translation"/>
    <property type="evidence" value="ECO:0007669"/>
    <property type="project" value="UniProtKB-UniRule"/>
</dbReference>
<reference evidence="8 10" key="2">
    <citation type="submission" date="2017-02" db="EMBL/GenBank/DDBJ databases">
        <title>Draft genome of Acidibacillus ferrooxidans Huett2.</title>
        <authorList>
            <person name="Schopf S."/>
        </authorList>
    </citation>
    <scope>NUCLEOTIDE SEQUENCE [LARGE SCALE GENOMIC DNA]</scope>
    <source>
        <strain evidence="8 10">Huett2</strain>
    </source>
</reference>
<dbReference type="GO" id="GO:0005840">
    <property type="term" value="C:ribosome"/>
    <property type="evidence" value="ECO:0007669"/>
    <property type="project" value="UniProtKB-KW"/>
</dbReference>
<evidence type="ECO:0000313" key="10">
    <source>
        <dbReference type="Proteomes" id="UP000190229"/>
    </source>
</evidence>
<dbReference type="InterPro" id="IPR012677">
    <property type="entry name" value="Nucleotide-bd_a/b_plait_sf"/>
</dbReference>
<dbReference type="Gene3D" id="3.30.70.330">
    <property type="match status" value="1"/>
</dbReference>
<dbReference type="OrthoDB" id="9793353at2"/>
<evidence type="ECO:0000256" key="3">
    <source>
        <dbReference type="ARBA" id="ARBA00022884"/>
    </source>
</evidence>
<keyword evidence="4 6" id="KW-0689">Ribosomal protein</keyword>
<reference evidence="7 9" key="1">
    <citation type="submission" date="2016-02" db="EMBL/GenBank/DDBJ databases">
        <title>Draft genome sequence of Acidibacillus ferrooxidans SLC66.</title>
        <authorList>
            <person name="Oliveira G."/>
            <person name="Nancucheo I."/>
            <person name="Dall'Agnol H."/>
            <person name="Johnson B."/>
            <person name="Oliveira R."/>
            <person name="Nunes G.L."/>
            <person name="Tzotzos G."/>
            <person name="Orellana S.C."/>
            <person name="Salim A.C."/>
            <person name="Araujo F.M."/>
        </authorList>
    </citation>
    <scope>NUCLEOTIDE SEQUENCE [LARGE SCALE GENOMIC DNA]</scope>
    <source>
        <strain evidence="7 9">SLC66</strain>
    </source>
</reference>
<dbReference type="AlphaFoldDB" id="A0A162SC38"/>
<dbReference type="SUPFAM" id="SSF54189">
    <property type="entry name" value="Ribosomal proteins S24e, L23 and L15e"/>
    <property type="match status" value="1"/>
</dbReference>
<evidence type="ECO:0000256" key="2">
    <source>
        <dbReference type="ARBA" id="ARBA00022730"/>
    </source>
</evidence>
<dbReference type="Proteomes" id="UP000077421">
    <property type="component" value="Unassembled WGS sequence"/>
</dbReference>
<keyword evidence="10" id="KW-1185">Reference proteome</keyword>
<dbReference type="HAMAP" id="MF_01369_B">
    <property type="entry name" value="Ribosomal_uL23_B"/>
    <property type="match status" value="1"/>
</dbReference>
<evidence type="ECO:0000256" key="1">
    <source>
        <dbReference type="ARBA" id="ARBA00006700"/>
    </source>
</evidence>
<keyword evidence="3 6" id="KW-0694">RNA-binding</keyword>
<evidence type="ECO:0000256" key="6">
    <source>
        <dbReference type="HAMAP-Rule" id="MF_01369"/>
    </source>
</evidence>
<dbReference type="FunFam" id="3.30.70.330:FF:000001">
    <property type="entry name" value="50S ribosomal protein L23"/>
    <property type="match status" value="1"/>
</dbReference>
<dbReference type="InterPro" id="IPR013025">
    <property type="entry name" value="Ribosomal_uL23-like"/>
</dbReference>
<dbReference type="PANTHER" id="PTHR11620">
    <property type="entry name" value="60S RIBOSOMAL PROTEIN L23A"/>
    <property type="match status" value="1"/>
</dbReference>
<keyword evidence="5 6" id="KW-0687">Ribonucleoprotein</keyword>
<evidence type="ECO:0000256" key="5">
    <source>
        <dbReference type="ARBA" id="ARBA00023274"/>
    </source>
</evidence>
<dbReference type="GO" id="GO:0019843">
    <property type="term" value="F:rRNA binding"/>
    <property type="evidence" value="ECO:0007669"/>
    <property type="project" value="UniProtKB-UniRule"/>
</dbReference>
<gene>
    <name evidence="6" type="primary">rplW</name>
    <name evidence="7" type="ORF">AYW79_03345</name>
    <name evidence="8" type="ORF">B2M26_14625</name>
</gene>